<keyword evidence="2 3" id="KW-0238">DNA-binding</keyword>
<dbReference type="Pfam" id="PF14278">
    <property type="entry name" value="TetR_C_8"/>
    <property type="match status" value="1"/>
</dbReference>
<evidence type="ECO:0000256" key="1">
    <source>
        <dbReference type="ARBA" id="ARBA00022491"/>
    </source>
</evidence>
<evidence type="ECO:0000256" key="2">
    <source>
        <dbReference type="ARBA" id="ARBA00023125"/>
    </source>
</evidence>
<dbReference type="PANTHER" id="PTHR43479:SF7">
    <property type="entry name" value="TETR-FAMILY TRANSCRIPTIONAL REGULATOR"/>
    <property type="match status" value="1"/>
</dbReference>
<dbReference type="PROSITE" id="PS50977">
    <property type="entry name" value="HTH_TETR_2"/>
    <property type="match status" value="1"/>
</dbReference>
<accession>A0ABX4E699</accession>
<reference evidence="6" key="1">
    <citation type="submission" date="2017-03" db="EMBL/GenBank/DDBJ databases">
        <title>Bacillus sp. V-88(T) DSM27956, whole genome shotgun sequencing project.</title>
        <authorList>
            <person name="Dastager S.G."/>
            <person name="Neurgaonkar P.S."/>
            <person name="Dharne M.S."/>
        </authorList>
    </citation>
    <scope>NUCLEOTIDE SEQUENCE [LARGE SCALE GENOMIC DNA]</scope>
    <source>
        <strain evidence="6">DSM 25145</strain>
    </source>
</reference>
<dbReference type="EMBL" id="MWSK01000007">
    <property type="protein sequence ID" value="OXS75783.1"/>
    <property type="molecule type" value="Genomic_DNA"/>
</dbReference>
<feature type="DNA-binding region" description="H-T-H motif" evidence="3">
    <location>
        <begin position="38"/>
        <end position="57"/>
    </location>
</feature>
<keyword evidence="1" id="KW-0678">Repressor</keyword>
<dbReference type="Pfam" id="PF00440">
    <property type="entry name" value="TetR_N"/>
    <property type="match status" value="1"/>
</dbReference>
<evidence type="ECO:0000313" key="5">
    <source>
        <dbReference type="EMBL" id="OXS75783.1"/>
    </source>
</evidence>
<keyword evidence="6" id="KW-1185">Reference proteome</keyword>
<dbReference type="Gene3D" id="1.10.357.10">
    <property type="entry name" value="Tetracycline Repressor, domain 2"/>
    <property type="match status" value="1"/>
</dbReference>
<dbReference type="InterPro" id="IPR009057">
    <property type="entry name" value="Homeodomain-like_sf"/>
</dbReference>
<comment type="caution">
    <text evidence="5">The sequence shown here is derived from an EMBL/GenBank/DDBJ whole genome shotgun (WGS) entry which is preliminary data.</text>
</comment>
<proteinExistence type="predicted"/>
<evidence type="ECO:0000313" key="6">
    <source>
        <dbReference type="Proteomes" id="UP000215545"/>
    </source>
</evidence>
<protein>
    <recommendedName>
        <fullName evidence="4">HTH tetR-type domain-containing protein</fullName>
    </recommendedName>
</protein>
<organism evidence="5 6">
    <name type="scientific">Domibacillus enclensis</name>
    <dbReference type="NCBI Taxonomy" id="1017273"/>
    <lineage>
        <taxon>Bacteria</taxon>
        <taxon>Bacillati</taxon>
        <taxon>Bacillota</taxon>
        <taxon>Bacilli</taxon>
        <taxon>Bacillales</taxon>
        <taxon>Bacillaceae</taxon>
        <taxon>Domibacillus</taxon>
    </lineage>
</organism>
<gene>
    <name evidence="5" type="ORF">B1B05_14735</name>
</gene>
<dbReference type="InterPro" id="IPR050624">
    <property type="entry name" value="HTH-type_Tx_Regulator"/>
</dbReference>
<dbReference type="PANTHER" id="PTHR43479">
    <property type="entry name" value="ACREF/ENVCD OPERON REPRESSOR-RELATED"/>
    <property type="match status" value="1"/>
</dbReference>
<dbReference type="InterPro" id="IPR039532">
    <property type="entry name" value="TetR_C_Firmicutes"/>
</dbReference>
<name>A0ABX4E699_9BACI</name>
<sequence>MGGQVRMENQSRRIVRTKSHLKTAFIELIEEKGYSHVTVTDIVKRALYNRTTFYHYYIDKQHITEELQNEMVEAIKKTSMDKYQEGDQIQVSSMGPHSFELIYFIEQNKNYFNLLLKADTIPNMHHDLPNAIYQILDEQFEFVSDMPTMNTPAHKRYMAHGTSGLIVEWIKNGYDLTPEMLSKELINILQTMAKGFVVKKSDRKKENEW</sequence>
<evidence type="ECO:0000259" key="4">
    <source>
        <dbReference type="PROSITE" id="PS50977"/>
    </source>
</evidence>
<evidence type="ECO:0000256" key="3">
    <source>
        <dbReference type="PROSITE-ProRule" id="PRU00335"/>
    </source>
</evidence>
<dbReference type="Proteomes" id="UP000215545">
    <property type="component" value="Unassembled WGS sequence"/>
</dbReference>
<dbReference type="SUPFAM" id="SSF46689">
    <property type="entry name" value="Homeodomain-like"/>
    <property type="match status" value="1"/>
</dbReference>
<dbReference type="InterPro" id="IPR001647">
    <property type="entry name" value="HTH_TetR"/>
</dbReference>
<feature type="domain" description="HTH tetR-type" evidence="4">
    <location>
        <begin position="15"/>
        <end position="75"/>
    </location>
</feature>